<accession>A0A264VXT4</accession>
<dbReference type="PANTHER" id="PTHR30388">
    <property type="entry name" value="ALDEHYDE OXIDOREDUCTASE MOLYBDENUM COFACTOR ASSEMBLY PROTEIN"/>
    <property type="match status" value="1"/>
</dbReference>
<evidence type="ECO:0000313" key="4">
    <source>
        <dbReference type="Proteomes" id="UP000216001"/>
    </source>
</evidence>
<gene>
    <name evidence="3" type="ORF">CHI95_04800</name>
</gene>
<organism evidence="3 4">
    <name type="scientific">Providencia rettgeri</name>
    <dbReference type="NCBI Taxonomy" id="587"/>
    <lineage>
        <taxon>Bacteria</taxon>
        <taxon>Pseudomonadati</taxon>
        <taxon>Pseudomonadota</taxon>
        <taxon>Gammaproteobacteria</taxon>
        <taxon>Enterobacterales</taxon>
        <taxon>Morganellaceae</taxon>
        <taxon>Providencia</taxon>
    </lineage>
</organism>
<feature type="domain" description="XdhC Rossmann" evidence="2">
    <location>
        <begin position="168"/>
        <end position="313"/>
    </location>
</feature>
<evidence type="ECO:0000259" key="2">
    <source>
        <dbReference type="Pfam" id="PF13478"/>
    </source>
</evidence>
<dbReference type="STRING" id="587.RB151_034740"/>
<dbReference type="InterPro" id="IPR052698">
    <property type="entry name" value="MoCofactor_Util/Proc"/>
</dbReference>
<evidence type="ECO:0000259" key="1">
    <source>
        <dbReference type="Pfam" id="PF02625"/>
    </source>
</evidence>
<dbReference type="Pfam" id="PF02625">
    <property type="entry name" value="XdhC_CoxI"/>
    <property type="match status" value="1"/>
</dbReference>
<protein>
    <submittedName>
        <fullName evidence="3">XshC-Cox1 family protein</fullName>
    </submittedName>
</protein>
<dbReference type="Pfam" id="PF13478">
    <property type="entry name" value="XdhC_C"/>
    <property type="match status" value="1"/>
</dbReference>
<proteinExistence type="predicted"/>
<dbReference type="PANTHER" id="PTHR30388:SF4">
    <property type="entry name" value="MOLYBDENUM COFACTOR INSERTION CHAPERONE PAOD"/>
    <property type="match status" value="1"/>
</dbReference>
<comment type="caution">
    <text evidence="3">The sequence shown here is derived from an EMBL/GenBank/DDBJ whole genome shotgun (WGS) entry which is preliminary data.</text>
</comment>
<dbReference type="EMBL" id="NOWC01000004">
    <property type="protein sequence ID" value="OZS75607.1"/>
    <property type="molecule type" value="Genomic_DNA"/>
</dbReference>
<dbReference type="GeneID" id="92273752"/>
<dbReference type="InterPro" id="IPR027051">
    <property type="entry name" value="XdhC_Rossmann_dom"/>
</dbReference>
<dbReference type="AlphaFoldDB" id="A0A264VXT4"/>
<dbReference type="RefSeq" id="WP_094960926.1">
    <property type="nucleotide sequence ID" value="NZ_AP022371.1"/>
</dbReference>
<name>A0A264VXT4_PRORE</name>
<sequence length="342" mass="37420">MLREDVFVISQALSWIKKEPIWLCTVLSTYGSSPRSPGSLLVAKADGQYVGSLSGGCIEEDFIQRIQHAEYIKSSQIVRYGRGGLEAKVNLPCDGSLDVLIEYLPNSQESVSYLTEIHQALLGYTAISKKITLPQRGEVSTVNNQQTPTQIEREGENIQLYIAAPPRLIIAGISNVGIYCASFAATLGFEVIICEHREDELSRFSGQLSSQFEVIKLFPARYLESQSCTPNTAIVSLTHDPRIDDLTLMEAVNTPAFYIGAMGSVRTSARRRERLIASGGMTEAEIERIHAPIGIPIGSKTPPEIALAIMADIVAHKNGVVSSSYVSETKKVMVTNSMYCDV</sequence>
<evidence type="ECO:0000313" key="3">
    <source>
        <dbReference type="EMBL" id="OZS75607.1"/>
    </source>
</evidence>
<dbReference type="Gene3D" id="3.40.50.720">
    <property type="entry name" value="NAD(P)-binding Rossmann-like Domain"/>
    <property type="match status" value="1"/>
</dbReference>
<dbReference type="Proteomes" id="UP000216001">
    <property type="component" value="Unassembled WGS sequence"/>
</dbReference>
<reference evidence="3 4" key="1">
    <citation type="submission" date="2017-07" db="EMBL/GenBank/DDBJ databases">
        <title>blaIMP-27 on transferable plasmids in Proteus mirabilis and Providencia rettgeri.</title>
        <authorList>
            <person name="Potter R."/>
        </authorList>
    </citation>
    <scope>NUCLEOTIDE SEQUENCE [LARGE SCALE GENOMIC DNA]</scope>
    <source>
        <strain evidence="3 4">PR1</strain>
    </source>
</reference>
<dbReference type="InterPro" id="IPR003777">
    <property type="entry name" value="XdhC_CoxI"/>
</dbReference>
<feature type="domain" description="XdhC- CoxI" evidence="1">
    <location>
        <begin position="18"/>
        <end position="81"/>
    </location>
</feature>